<organism evidence="1">
    <name type="scientific">Medicago truncatula</name>
    <name type="common">Barrel medic</name>
    <name type="synonym">Medicago tribuloides</name>
    <dbReference type="NCBI Taxonomy" id="3880"/>
    <lineage>
        <taxon>Eukaryota</taxon>
        <taxon>Viridiplantae</taxon>
        <taxon>Streptophyta</taxon>
        <taxon>Embryophyta</taxon>
        <taxon>Tracheophyta</taxon>
        <taxon>Spermatophyta</taxon>
        <taxon>Magnoliopsida</taxon>
        <taxon>eudicotyledons</taxon>
        <taxon>Gunneridae</taxon>
        <taxon>Pentapetalae</taxon>
        <taxon>rosids</taxon>
        <taxon>fabids</taxon>
        <taxon>Fabales</taxon>
        <taxon>Fabaceae</taxon>
        <taxon>Papilionoideae</taxon>
        <taxon>50 kb inversion clade</taxon>
        <taxon>NPAAA clade</taxon>
        <taxon>Hologalegina</taxon>
        <taxon>IRL clade</taxon>
        <taxon>Trifolieae</taxon>
        <taxon>Medicago</taxon>
    </lineage>
</organism>
<dbReference type="AlphaFoldDB" id="I3T077"/>
<sequence>MVLGGEGGIRSTYVWRISPSCLCSSPLQLYLDATILRIYKMVLLVDSLVRNNIPEIDVDITQ</sequence>
<dbReference type="EMBL" id="BT146125">
    <property type="protein sequence ID" value="AFK45919.1"/>
    <property type="molecule type" value="mRNA"/>
</dbReference>
<evidence type="ECO:0000313" key="1">
    <source>
        <dbReference type="EMBL" id="AFK45919.1"/>
    </source>
</evidence>
<reference evidence="1" key="1">
    <citation type="submission" date="2012-05" db="EMBL/GenBank/DDBJ databases">
        <authorList>
            <person name="Krishnakumar V."/>
            <person name="Cheung F."/>
            <person name="Xiao Y."/>
            <person name="Chan A."/>
            <person name="Moskal W.A."/>
            <person name="Town C.D."/>
        </authorList>
    </citation>
    <scope>NUCLEOTIDE SEQUENCE</scope>
</reference>
<proteinExistence type="evidence at transcript level"/>
<accession>I3T077</accession>
<name>I3T077_MEDTR</name>
<protein>
    <submittedName>
        <fullName evidence="1">Uncharacterized protein</fullName>
    </submittedName>
</protein>